<sequence length="144" mass="16104">MADANSDPDREEGDADRGYDPETRARGHPIDPNALMIAAAKASVGAGRLPQLLRAADDYLHDRADEYDRSYECVEAGDEDGPAVYLVPDGHWDGVGDDLGLNRREVDALRRAHEQHLLRVGTQRRRRREFETALELREAAVVTR</sequence>
<feature type="region of interest" description="Disordered" evidence="1">
    <location>
        <begin position="1"/>
        <end position="31"/>
    </location>
</feature>
<feature type="compositionally biased region" description="Basic and acidic residues" evidence="1">
    <location>
        <begin position="15"/>
        <end position="29"/>
    </location>
</feature>
<dbReference type="RefSeq" id="WP_276238677.1">
    <property type="nucleotide sequence ID" value="NZ_CP119989.1"/>
</dbReference>
<dbReference type="Proteomes" id="UP001596388">
    <property type="component" value="Unassembled WGS sequence"/>
</dbReference>
<gene>
    <name evidence="3" type="ORF">ACFQKD_06060</name>
</gene>
<protein>
    <recommendedName>
        <fullName evidence="2">DUF8048 domain-containing protein</fullName>
    </recommendedName>
</protein>
<dbReference type="EMBL" id="JBHTAG010000002">
    <property type="protein sequence ID" value="MFC7096865.1"/>
    <property type="molecule type" value="Genomic_DNA"/>
</dbReference>
<feature type="domain" description="DUF8048" evidence="2">
    <location>
        <begin position="28"/>
        <end position="144"/>
    </location>
</feature>
<dbReference type="AlphaFoldDB" id="A0ABD5WTQ9"/>
<reference evidence="3 4" key="1">
    <citation type="journal article" date="2019" name="Int. J. Syst. Evol. Microbiol.">
        <title>The Global Catalogue of Microorganisms (GCM) 10K type strain sequencing project: providing services to taxonomists for standard genome sequencing and annotation.</title>
        <authorList>
            <consortium name="The Broad Institute Genomics Platform"/>
            <consortium name="The Broad Institute Genome Sequencing Center for Infectious Disease"/>
            <person name="Wu L."/>
            <person name="Ma J."/>
        </authorList>
    </citation>
    <scope>NUCLEOTIDE SEQUENCE [LARGE SCALE GENOMIC DNA]</scope>
    <source>
        <strain evidence="3 4">DT55</strain>
    </source>
</reference>
<name>A0ABD5WTQ9_9EURY</name>
<evidence type="ECO:0000259" key="2">
    <source>
        <dbReference type="Pfam" id="PF26222"/>
    </source>
</evidence>
<accession>A0ABD5WTQ9</accession>
<evidence type="ECO:0000256" key="1">
    <source>
        <dbReference type="SAM" id="MobiDB-lite"/>
    </source>
</evidence>
<evidence type="ECO:0000313" key="4">
    <source>
        <dbReference type="Proteomes" id="UP001596388"/>
    </source>
</evidence>
<organism evidence="3 4">
    <name type="scientific">Halobaculum marinum</name>
    <dbReference type="NCBI Taxonomy" id="3031996"/>
    <lineage>
        <taxon>Archaea</taxon>
        <taxon>Methanobacteriati</taxon>
        <taxon>Methanobacteriota</taxon>
        <taxon>Stenosarchaea group</taxon>
        <taxon>Halobacteria</taxon>
        <taxon>Halobacteriales</taxon>
        <taxon>Haloferacaceae</taxon>
        <taxon>Halobaculum</taxon>
    </lineage>
</organism>
<keyword evidence="4" id="KW-1185">Reference proteome</keyword>
<evidence type="ECO:0000313" key="3">
    <source>
        <dbReference type="EMBL" id="MFC7096865.1"/>
    </source>
</evidence>
<dbReference type="InterPro" id="IPR058361">
    <property type="entry name" value="DUF8048"/>
</dbReference>
<dbReference type="Pfam" id="PF26222">
    <property type="entry name" value="DUF8048"/>
    <property type="match status" value="1"/>
</dbReference>
<comment type="caution">
    <text evidence="3">The sequence shown here is derived from an EMBL/GenBank/DDBJ whole genome shotgun (WGS) entry which is preliminary data.</text>
</comment>
<dbReference type="GeneID" id="79269241"/>
<proteinExistence type="predicted"/>